<dbReference type="GO" id="GO:0004672">
    <property type="term" value="F:protein kinase activity"/>
    <property type="evidence" value="ECO:0007669"/>
    <property type="project" value="InterPro"/>
</dbReference>
<dbReference type="EMBL" id="CM001218">
    <property type="protein sequence ID" value="KEH39441.1"/>
    <property type="molecule type" value="Genomic_DNA"/>
</dbReference>
<dbReference type="GO" id="GO:0005886">
    <property type="term" value="C:plasma membrane"/>
    <property type="evidence" value="ECO:0007669"/>
    <property type="project" value="UniProtKB-SubCell"/>
</dbReference>
<dbReference type="InterPro" id="IPR050823">
    <property type="entry name" value="Plant_Ser_Thr_Prot_Kinase"/>
</dbReference>
<proteinExistence type="predicted"/>
<dbReference type="PANTHER" id="PTHR45621">
    <property type="entry name" value="OS01G0588500 PROTEIN-RELATED"/>
    <property type="match status" value="1"/>
</dbReference>
<feature type="domain" description="Protein kinase" evidence="3">
    <location>
        <begin position="71"/>
        <end position="365"/>
    </location>
</feature>
<dbReference type="AlphaFoldDB" id="A0A072VCX7"/>
<evidence type="ECO:0000313" key="5">
    <source>
        <dbReference type="EnsemblPlants" id="KEH39441"/>
    </source>
</evidence>
<accession>A0A072VCX7</accession>
<dbReference type="InterPro" id="IPR001245">
    <property type="entry name" value="Ser-Thr/Tyr_kinase_cat_dom"/>
</dbReference>
<keyword evidence="2" id="KW-1003">Cell membrane</keyword>
<dbReference type="SUPFAM" id="SSF56112">
    <property type="entry name" value="Protein kinase-like (PK-like)"/>
    <property type="match status" value="1"/>
</dbReference>
<dbReference type="PROSITE" id="PS50011">
    <property type="entry name" value="PROTEIN_KINASE_DOM"/>
    <property type="match status" value="1"/>
</dbReference>
<dbReference type="PROSITE" id="PS00108">
    <property type="entry name" value="PROTEIN_KINASE_ST"/>
    <property type="match status" value="1"/>
</dbReference>
<dbReference type="Gene3D" id="1.10.510.10">
    <property type="entry name" value="Transferase(Phosphotransferase) domain 1"/>
    <property type="match status" value="1"/>
</dbReference>
<reference evidence="4 6" key="2">
    <citation type="journal article" date="2014" name="BMC Genomics">
        <title>An improved genome release (version Mt4.0) for the model legume Medicago truncatula.</title>
        <authorList>
            <person name="Tang H."/>
            <person name="Krishnakumar V."/>
            <person name="Bidwell S."/>
            <person name="Rosen B."/>
            <person name="Chan A."/>
            <person name="Zhou S."/>
            <person name="Gentzbittel L."/>
            <person name="Childs K.L."/>
            <person name="Yandell M."/>
            <person name="Gundlach H."/>
            <person name="Mayer K.F."/>
            <person name="Schwartz D.C."/>
            <person name="Town C.D."/>
        </authorList>
    </citation>
    <scope>GENOME REANNOTATION</scope>
    <source>
        <strain evidence="4">A17</strain>
        <strain evidence="5 6">cv. Jemalong A17</strain>
    </source>
</reference>
<name>A0A072VCX7_MEDTR</name>
<dbReference type="Proteomes" id="UP000002051">
    <property type="component" value="Chromosome 2"/>
</dbReference>
<dbReference type="GO" id="GO:0005524">
    <property type="term" value="F:ATP binding"/>
    <property type="evidence" value="ECO:0007669"/>
    <property type="project" value="InterPro"/>
</dbReference>
<dbReference type="InterPro" id="IPR008271">
    <property type="entry name" value="Ser/Thr_kinase_AS"/>
</dbReference>
<dbReference type="InterPro" id="IPR011009">
    <property type="entry name" value="Kinase-like_dom_sf"/>
</dbReference>
<dbReference type="InterPro" id="IPR000719">
    <property type="entry name" value="Prot_kinase_dom"/>
</dbReference>
<evidence type="ECO:0000256" key="2">
    <source>
        <dbReference type="ARBA" id="ARBA00022475"/>
    </source>
</evidence>
<sequence length="385" mass="43549">MEKSAVLHIDPSIVSSNSIPSSSMEKILEQEHTVFSEGRLNSNNKVSAVSVPQTAQTEGEILQSSNLKSYTYAELWTATGNFRPLFKGWIDENSLAAAKPGTSIVIAIKRLHQDGLQGHREWLAEVNYLGRFSHPHLVRLIGYCLENEHRLLVYEFMANGSLENHLFRKGSYFQPLSRSLCLKVALGAAKGLAFQHSEAIVIHGDFKTSNVLLDSVYYLINMYDTYFWIWLLARDGPTGEKSHVSTRLMGTDGYVAPEYLATGHLTTKSDVYSFGVVLLEMVCGRRVIDNHRPAELRNLVKWAKPYLSNKRKVFRVFDSRLEGQYSAEEAYKVAALTMKCLSESKCRPNMDEVVRTLEQVIHSQLGRTDSPAVRLEKKAPCMIWW</sequence>
<keyword evidence="4" id="KW-0418">Kinase</keyword>
<evidence type="ECO:0000256" key="1">
    <source>
        <dbReference type="ARBA" id="ARBA00004236"/>
    </source>
</evidence>
<evidence type="ECO:0000313" key="6">
    <source>
        <dbReference type="Proteomes" id="UP000002051"/>
    </source>
</evidence>
<protein>
    <submittedName>
        <fullName evidence="4">Kinase 1B</fullName>
    </submittedName>
</protein>
<evidence type="ECO:0000259" key="3">
    <source>
        <dbReference type="PROSITE" id="PS50011"/>
    </source>
</evidence>
<dbReference type="EnsemblPlants" id="KEH39441">
    <property type="protein sequence ID" value="KEH39441"/>
    <property type="gene ID" value="MTR_2g096960"/>
</dbReference>
<comment type="subcellular location">
    <subcellularLocation>
        <location evidence="1">Cell membrane</location>
    </subcellularLocation>
</comment>
<gene>
    <name evidence="4" type="ordered locus">MTR_2g096960</name>
</gene>
<reference evidence="5" key="3">
    <citation type="submission" date="2015-04" db="UniProtKB">
        <authorList>
            <consortium name="EnsemblPlants"/>
        </authorList>
    </citation>
    <scope>IDENTIFICATION</scope>
    <source>
        <strain evidence="5">cv. Jemalong A17</strain>
    </source>
</reference>
<dbReference type="HOGENOM" id="CLU_000288_21_1_1"/>
<dbReference type="Pfam" id="PF07714">
    <property type="entry name" value="PK_Tyr_Ser-Thr"/>
    <property type="match status" value="1"/>
</dbReference>
<organism evidence="4 6">
    <name type="scientific">Medicago truncatula</name>
    <name type="common">Barrel medic</name>
    <name type="synonym">Medicago tribuloides</name>
    <dbReference type="NCBI Taxonomy" id="3880"/>
    <lineage>
        <taxon>Eukaryota</taxon>
        <taxon>Viridiplantae</taxon>
        <taxon>Streptophyta</taxon>
        <taxon>Embryophyta</taxon>
        <taxon>Tracheophyta</taxon>
        <taxon>Spermatophyta</taxon>
        <taxon>Magnoliopsida</taxon>
        <taxon>eudicotyledons</taxon>
        <taxon>Gunneridae</taxon>
        <taxon>Pentapetalae</taxon>
        <taxon>rosids</taxon>
        <taxon>fabids</taxon>
        <taxon>Fabales</taxon>
        <taxon>Fabaceae</taxon>
        <taxon>Papilionoideae</taxon>
        <taxon>50 kb inversion clade</taxon>
        <taxon>NPAAA clade</taxon>
        <taxon>Hologalegina</taxon>
        <taxon>IRL clade</taxon>
        <taxon>Trifolieae</taxon>
        <taxon>Medicago</taxon>
    </lineage>
</organism>
<evidence type="ECO:0000313" key="4">
    <source>
        <dbReference type="EMBL" id="KEH39441.1"/>
    </source>
</evidence>
<dbReference type="Gene3D" id="3.30.200.20">
    <property type="entry name" value="Phosphorylase Kinase, domain 1"/>
    <property type="match status" value="1"/>
</dbReference>
<keyword evidence="2" id="KW-0472">Membrane</keyword>
<reference evidence="4 6" key="1">
    <citation type="journal article" date="2011" name="Nature">
        <title>The Medicago genome provides insight into the evolution of rhizobial symbioses.</title>
        <authorList>
            <person name="Young N.D."/>
            <person name="Debelle F."/>
            <person name="Oldroyd G.E."/>
            <person name="Geurts R."/>
            <person name="Cannon S.B."/>
            <person name="Udvardi M.K."/>
            <person name="Benedito V.A."/>
            <person name="Mayer K.F."/>
            <person name="Gouzy J."/>
            <person name="Schoof H."/>
            <person name="Van de Peer Y."/>
            <person name="Proost S."/>
            <person name="Cook D.R."/>
            <person name="Meyers B.C."/>
            <person name="Spannagl M."/>
            <person name="Cheung F."/>
            <person name="De Mita S."/>
            <person name="Krishnakumar V."/>
            <person name="Gundlach H."/>
            <person name="Zhou S."/>
            <person name="Mudge J."/>
            <person name="Bharti A.K."/>
            <person name="Murray J.D."/>
            <person name="Naoumkina M.A."/>
            <person name="Rosen B."/>
            <person name="Silverstein K.A."/>
            <person name="Tang H."/>
            <person name="Rombauts S."/>
            <person name="Zhao P.X."/>
            <person name="Zhou P."/>
            <person name="Barbe V."/>
            <person name="Bardou P."/>
            <person name="Bechner M."/>
            <person name="Bellec A."/>
            <person name="Berger A."/>
            <person name="Berges H."/>
            <person name="Bidwell S."/>
            <person name="Bisseling T."/>
            <person name="Choisne N."/>
            <person name="Couloux A."/>
            <person name="Denny R."/>
            <person name="Deshpande S."/>
            <person name="Dai X."/>
            <person name="Doyle J.J."/>
            <person name="Dudez A.M."/>
            <person name="Farmer A.D."/>
            <person name="Fouteau S."/>
            <person name="Franken C."/>
            <person name="Gibelin C."/>
            <person name="Gish J."/>
            <person name="Goldstein S."/>
            <person name="Gonzalez A.J."/>
            <person name="Green P.J."/>
            <person name="Hallab A."/>
            <person name="Hartog M."/>
            <person name="Hua A."/>
            <person name="Humphray S.J."/>
            <person name="Jeong D.H."/>
            <person name="Jing Y."/>
            <person name="Jocker A."/>
            <person name="Kenton S.M."/>
            <person name="Kim D.J."/>
            <person name="Klee K."/>
            <person name="Lai H."/>
            <person name="Lang C."/>
            <person name="Lin S."/>
            <person name="Macmil S.L."/>
            <person name="Magdelenat G."/>
            <person name="Matthews L."/>
            <person name="McCorrison J."/>
            <person name="Monaghan E.L."/>
            <person name="Mun J.H."/>
            <person name="Najar F.Z."/>
            <person name="Nicholson C."/>
            <person name="Noirot C."/>
            <person name="O'Bleness M."/>
            <person name="Paule C.R."/>
            <person name="Poulain J."/>
            <person name="Prion F."/>
            <person name="Qin B."/>
            <person name="Qu C."/>
            <person name="Retzel E.F."/>
            <person name="Riddle C."/>
            <person name="Sallet E."/>
            <person name="Samain S."/>
            <person name="Samson N."/>
            <person name="Sanders I."/>
            <person name="Saurat O."/>
            <person name="Scarpelli C."/>
            <person name="Schiex T."/>
            <person name="Segurens B."/>
            <person name="Severin A.J."/>
            <person name="Sherrier D.J."/>
            <person name="Shi R."/>
            <person name="Sims S."/>
            <person name="Singer S.R."/>
            <person name="Sinharoy S."/>
            <person name="Sterck L."/>
            <person name="Viollet A."/>
            <person name="Wang B.B."/>
            <person name="Wang K."/>
            <person name="Wang M."/>
            <person name="Wang X."/>
            <person name="Warfsmann J."/>
            <person name="Weissenbach J."/>
            <person name="White D.D."/>
            <person name="White J.D."/>
            <person name="Wiley G.B."/>
            <person name="Wincker P."/>
            <person name="Xing Y."/>
            <person name="Yang L."/>
            <person name="Yao Z."/>
            <person name="Ying F."/>
            <person name="Zhai J."/>
            <person name="Zhou L."/>
            <person name="Zuber A."/>
            <person name="Denarie J."/>
            <person name="Dixon R.A."/>
            <person name="May G.D."/>
            <person name="Schwartz D.C."/>
            <person name="Rogers J."/>
            <person name="Quetier F."/>
            <person name="Town C.D."/>
            <person name="Roe B.A."/>
        </authorList>
    </citation>
    <scope>NUCLEOTIDE SEQUENCE [LARGE SCALE GENOMIC DNA]</scope>
    <source>
        <strain evidence="4">A17</strain>
        <strain evidence="5 6">cv. Jemalong A17</strain>
    </source>
</reference>
<keyword evidence="6" id="KW-1185">Reference proteome</keyword>
<keyword evidence="4" id="KW-0808">Transferase</keyword>